<dbReference type="SUPFAM" id="SSF55904">
    <property type="entry name" value="Ornithine decarboxylase C-terminal domain"/>
    <property type="match status" value="1"/>
</dbReference>
<feature type="domain" description="Orn/Lys/Arg decarboxylase C-terminal" evidence="7">
    <location>
        <begin position="409"/>
        <end position="464"/>
    </location>
</feature>
<dbReference type="Gene3D" id="3.90.100.10">
    <property type="entry name" value="Orn/Lys/Arg decarboxylase, C-terminal domain"/>
    <property type="match status" value="1"/>
</dbReference>
<evidence type="ECO:0000259" key="7">
    <source>
        <dbReference type="Pfam" id="PF03711"/>
    </source>
</evidence>
<comment type="caution">
    <text evidence="8">The sequence shown here is derived from an EMBL/GenBank/DDBJ whole genome shotgun (WGS) entry which is preliminary data.</text>
</comment>
<accession>A0A9X1IH71</accession>
<dbReference type="Proteomes" id="UP001139311">
    <property type="component" value="Unassembled WGS sequence"/>
</dbReference>
<dbReference type="InterPro" id="IPR015421">
    <property type="entry name" value="PyrdxlP-dep_Trfase_major"/>
</dbReference>
<dbReference type="GO" id="GO:0008483">
    <property type="term" value="F:transaminase activity"/>
    <property type="evidence" value="ECO:0007669"/>
    <property type="project" value="UniProtKB-KW"/>
</dbReference>
<organism evidence="8 9">
    <name type="scientific">Roseicella aerolata</name>
    <dbReference type="NCBI Taxonomy" id="2883479"/>
    <lineage>
        <taxon>Bacteria</taxon>
        <taxon>Pseudomonadati</taxon>
        <taxon>Pseudomonadota</taxon>
        <taxon>Alphaproteobacteria</taxon>
        <taxon>Acetobacterales</taxon>
        <taxon>Roseomonadaceae</taxon>
        <taxon>Roseicella</taxon>
    </lineage>
</organism>
<dbReference type="InterPro" id="IPR008286">
    <property type="entry name" value="Prn/Lys/Arg_de-COase_C"/>
</dbReference>
<gene>
    <name evidence="8" type="ORF">LHA35_17905</name>
</gene>
<evidence type="ECO:0000256" key="2">
    <source>
        <dbReference type="ARBA" id="ARBA00010671"/>
    </source>
</evidence>
<dbReference type="PANTHER" id="PTHR43277:SF4">
    <property type="entry name" value="ARGININE DECARBOXYLASE"/>
    <property type="match status" value="1"/>
</dbReference>
<dbReference type="Gene3D" id="3.40.640.10">
    <property type="entry name" value="Type I PLP-dependent aspartate aminotransferase-like (Major domain)"/>
    <property type="match status" value="1"/>
</dbReference>
<dbReference type="EMBL" id="JAJAQI010000028">
    <property type="protein sequence ID" value="MCB4823608.1"/>
    <property type="molecule type" value="Genomic_DNA"/>
</dbReference>
<name>A0A9X1IH71_9PROT</name>
<sequence length="488" mass="51823">MADTQSSAPILEALANYTRQSSVSFGVPGHKSGQGAPPDIKQVIGEEAFDADATTQKGIDDRREKKRTIQRAEHLAAEAWGADVAYLSTNGTSLSNHAAYLSVAAPGDTVLVARNCHKSVTAGLILAGLRPIFLEPDHDEAWDIEHGIPVAELERKLAEHPEARGAFIVSPTYFGVVSNIGALAEACHRHGRPLVVDEAWGPHMAFHPDLPLHAIKAGADLSLGSIHKTMAGLQGASIMLLKSELVSAERFALAYDLFESTSPPVQVLASIDATRRQFALEGEAILGGLLARARRARAALAEIPGIRVLGKEALDGDARFALDETKVALDISGLGVTGYAAEDWLTENGQISMGLSDDVHLLACFTLGNIDAEADALVGAIRALADWAGTQKGKGRPPGMPRRRDLPTTMAMTPAEAFFGRTEAVPLERAAGRVAAEMVAPYPPGIPRLVPGQRIEAVHVAFLRLGLEAGFFPAGLRDPDMQSLRVVA</sequence>
<evidence type="ECO:0000256" key="1">
    <source>
        <dbReference type="ARBA" id="ARBA00001933"/>
    </source>
</evidence>
<dbReference type="SUPFAM" id="SSF53383">
    <property type="entry name" value="PLP-dependent transferases"/>
    <property type="match status" value="1"/>
</dbReference>
<evidence type="ECO:0000259" key="6">
    <source>
        <dbReference type="Pfam" id="PF01276"/>
    </source>
</evidence>
<dbReference type="AlphaFoldDB" id="A0A9X1IH71"/>
<comment type="cofactor">
    <cofactor evidence="1">
        <name>pyridoxal 5'-phosphate</name>
        <dbReference type="ChEBI" id="CHEBI:597326"/>
    </cofactor>
</comment>
<evidence type="ECO:0000313" key="9">
    <source>
        <dbReference type="Proteomes" id="UP001139311"/>
    </source>
</evidence>
<protein>
    <submittedName>
        <fullName evidence="8">Aminotransferase class I/II-fold pyridoxal phosphate-dependent enzyme</fullName>
    </submittedName>
</protein>
<dbReference type="InterPro" id="IPR036633">
    <property type="entry name" value="Prn/Lys/Arg_de-COase_C_sf"/>
</dbReference>
<proteinExistence type="inferred from homology"/>
<keyword evidence="3" id="KW-0210">Decarboxylase</keyword>
<evidence type="ECO:0000256" key="5">
    <source>
        <dbReference type="ARBA" id="ARBA00023239"/>
    </source>
</evidence>
<dbReference type="InterPro" id="IPR000310">
    <property type="entry name" value="Orn/Lys/Arg_deCO2ase_major_dom"/>
</dbReference>
<comment type="similarity">
    <text evidence="2">Belongs to the Orn/Lys/Arg decarboxylase class-I family.</text>
</comment>
<keyword evidence="8" id="KW-0032">Aminotransferase</keyword>
<dbReference type="GO" id="GO:0016831">
    <property type="term" value="F:carboxy-lyase activity"/>
    <property type="evidence" value="ECO:0007669"/>
    <property type="project" value="UniProtKB-KW"/>
</dbReference>
<keyword evidence="8" id="KW-0808">Transferase</keyword>
<reference evidence="8" key="1">
    <citation type="submission" date="2021-10" db="EMBL/GenBank/DDBJ databases">
        <title>Roseicella aerolatum sp. nov., isolated from aerosols of e-waste dismantling site.</title>
        <authorList>
            <person name="Qin T."/>
        </authorList>
    </citation>
    <scope>NUCLEOTIDE SEQUENCE</scope>
    <source>
        <strain evidence="8">GB24</strain>
    </source>
</reference>
<evidence type="ECO:0000313" key="8">
    <source>
        <dbReference type="EMBL" id="MCB4823608.1"/>
    </source>
</evidence>
<dbReference type="RefSeq" id="WP_226610523.1">
    <property type="nucleotide sequence ID" value="NZ_JAJAQI010000028.1"/>
</dbReference>
<dbReference type="Pfam" id="PF03711">
    <property type="entry name" value="OKR_DC_1_C"/>
    <property type="match status" value="1"/>
</dbReference>
<keyword evidence="9" id="KW-1185">Reference proteome</keyword>
<dbReference type="InterPro" id="IPR015424">
    <property type="entry name" value="PyrdxlP-dep_Trfase"/>
</dbReference>
<evidence type="ECO:0000256" key="4">
    <source>
        <dbReference type="ARBA" id="ARBA00022898"/>
    </source>
</evidence>
<keyword evidence="4" id="KW-0663">Pyridoxal phosphate</keyword>
<keyword evidence="5" id="KW-0456">Lyase</keyword>
<dbReference type="PANTHER" id="PTHR43277">
    <property type="entry name" value="ARGININE DECARBOXYLASE"/>
    <property type="match status" value="1"/>
</dbReference>
<dbReference type="Pfam" id="PF01276">
    <property type="entry name" value="OKR_DC_1"/>
    <property type="match status" value="1"/>
</dbReference>
<dbReference type="InterPro" id="IPR052357">
    <property type="entry name" value="Orn_Lys_Arg_decarboxylase-I"/>
</dbReference>
<evidence type="ECO:0000256" key="3">
    <source>
        <dbReference type="ARBA" id="ARBA00022793"/>
    </source>
</evidence>
<feature type="domain" description="Orn/Lys/Arg decarboxylases family 1 pyridoxal-P attachment site" evidence="6">
    <location>
        <begin position="9"/>
        <end position="369"/>
    </location>
</feature>